<dbReference type="EMBL" id="CP018229">
    <property type="protein sequence ID" value="API55563.1"/>
    <property type="molecule type" value="Genomic_DNA"/>
</dbReference>
<dbReference type="PROSITE" id="PS50893">
    <property type="entry name" value="ABC_TRANSPORTER_2"/>
    <property type="match status" value="1"/>
</dbReference>
<dbReference type="GO" id="GO:0005524">
    <property type="term" value="F:ATP binding"/>
    <property type="evidence" value="ECO:0007669"/>
    <property type="project" value="UniProtKB-KW"/>
</dbReference>
<feature type="domain" description="ABC transporter" evidence="5">
    <location>
        <begin position="8"/>
        <end position="238"/>
    </location>
</feature>
<evidence type="ECO:0000259" key="5">
    <source>
        <dbReference type="PROSITE" id="PS50893"/>
    </source>
</evidence>
<dbReference type="SUPFAM" id="SSF52540">
    <property type="entry name" value="P-loop containing nucleoside triphosphate hydrolases"/>
    <property type="match status" value="1"/>
</dbReference>
<evidence type="ECO:0000256" key="1">
    <source>
        <dbReference type="ARBA" id="ARBA00005417"/>
    </source>
</evidence>
<dbReference type="Proteomes" id="UP000183050">
    <property type="component" value="Plasmid unnamed1"/>
</dbReference>
<dbReference type="InterPro" id="IPR027417">
    <property type="entry name" value="P-loop_NTPase"/>
</dbReference>
<protein>
    <submittedName>
        <fullName evidence="6">ABC transporter ATP-binding protein</fullName>
    </submittedName>
</protein>
<dbReference type="GO" id="GO:0016887">
    <property type="term" value="F:ATP hydrolysis activity"/>
    <property type="evidence" value="ECO:0007669"/>
    <property type="project" value="InterPro"/>
</dbReference>
<dbReference type="PANTHER" id="PTHR42781">
    <property type="entry name" value="SPERMIDINE/PUTRESCINE IMPORT ATP-BINDING PROTEIN POTA"/>
    <property type="match status" value="1"/>
</dbReference>
<dbReference type="AlphaFoldDB" id="A0A1L3ZIV0"/>
<dbReference type="GO" id="GO:0022857">
    <property type="term" value="F:transmembrane transporter activity"/>
    <property type="evidence" value="ECO:0007669"/>
    <property type="project" value="InterPro"/>
</dbReference>
<geneLocation type="plasmid" evidence="6">
    <name>unnamed1</name>
</geneLocation>
<keyword evidence="3" id="KW-0547">Nucleotide-binding</keyword>
<dbReference type="InterPro" id="IPR013611">
    <property type="entry name" value="Transp-assoc_OB_typ2"/>
</dbReference>
<sequence>MAITSLPITIDTVRKVFGSYVALNDVSLEVAAGEFLTLLGPSGSGKTTLLMALAGFVRPDSGSLTIGGRDVTRLSPEKREIGIVFQNYALFPHMSVLANVAYPLMLRHVPKVEACERAMGALARVELSGYGDRNIAALSGGQRQRVALARAIVFEPRVMLMDEPLSALDKNLREHMQFEIRRLHDDLGITTIYVTHDQREALTMSDRIAVMDAGEIQQIGAPSEIYHHPTNRFVAEFMGEANILPAASLTRMNGSTQVPQGFAMIRAESFHLDAADAEPDAIAITGSLSAKAFRGENWLLNVETEAGALVMLSVPATRAAGCAELKTGQVITAYAAAASVHRLPEGVGK</sequence>
<evidence type="ECO:0000256" key="4">
    <source>
        <dbReference type="ARBA" id="ARBA00022840"/>
    </source>
</evidence>
<dbReference type="PANTHER" id="PTHR42781:SF4">
    <property type="entry name" value="SPERMIDINE_PUTRESCINE IMPORT ATP-BINDING PROTEIN POTA"/>
    <property type="match status" value="1"/>
</dbReference>
<evidence type="ECO:0000313" key="7">
    <source>
        <dbReference type="Proteomes" id="UP000183050"/>
    </source>
</evidence>
<evidence type="ECO:0000256" key="2">
    <source>
        <dbReference type="ARBA" id="ARBA00022448"/>
    </source>
</evidence>
<proteinExistence type="inferred from homology"/>
<dbReference type="Gene3D" id="3.40.50.300">
    <property type="entry name" value="P-loop containing nucleotide triphosphate hydrolases"/>
    <property type="match status" value="1"/>
</dbReference>
<organism evidence="6 7">
    <name type="scientific">Rhizobium leguminosarum</name>
    <dbReference type="NCBI Taxonomy" id="384"/>
    <lineage>
        <taxon>Bacteria</taxon>
        <taxon>Pseudomonadati</taxon>
        <taxon>Pseudomonadota</taxon>
        <taxon>Alphaproteobacteria</taxon>
        <taxon>Hyphomicrobiales</taxon>
        <taxon>Rhizobiaceae</taxon>
        <taxon>Rhizobium/Agrobacterium group</taxon>
        <taxon>Rhizobium</taxon>
    </lineage>
</organism>
<keyword evidence="6" id="KW-0614">Plasmid</keyword>
<dbReference type="FunFam" id="3.40.50.300:FF:000133">
    <property type="entry name" value="Spermidine/putrescine import ATP-binding protein PotA"/>
    <property type="match status" value="1"/>
</dbReference>
<accession>A0A1L3ZIV0</accession>
<keyword evidence="2" id="KW-0813">Transport</keyword>
<dbReference type="Pfam" id="PF00005">
    <property type="entry name" value="ABC_tran"/>
    <property type="match status" value="1"/>
</dbReference>
<dbReference type="PROSITE" id="PS00211">
    <property type="entry name" value="ABC_TRANSPORTER_1"/>
    <property type="match status" value="1"/>
</dbReference>
<dbReference type="InterPro" id="IPR050093">
    <property type="entry name" value="ABC_SmlMolc_Importer"/>
</dbReference>
<dbReference type="Pfam" id="PF08402">
    <property type="entry name" value="TOBE_2"/>
    <property type="match status" value="1"/>
</dbReference>
<dbReference type="GO" id="GO:0043190">
    <property type="term" value="C:ATP-binding cassette (ABC) transporter complex"/>
    <property type="evidence" value="ECO:0007669"/>
    <property type="project" value="InterPro"/>
</dbReference>
<evidence type="ECO:0000256" key="3">
    <source>
        <dbReference type="ARBA" id="ARBA00022741"/>
    </source>
</evidence>
<dbReference type="SMART" id="SM00382">
    <property type="entry name" value="AAA"/>
    <property type="match status" value="1"/>
</dbReference>
<dbReference type="InterPro" id="IPR003593">
    <property type="entry name" value="AAA+_ATPase"/>
</dbReference>
<gene>
    <name evidence="6" type="ORF">BMW22_29220</name>
</gene>
<dbReference type="InterPro" id="IPR017871">
    <property type="entry name" value="ABC_transporter-like_CS"/>
</dbReference>
<name>A0A1L3ZIV0_RHILE</name>
<dbReference type="InterPro" id="IPR003439">
    <property type="entry name" value="ABC_transporter-like_ATP-bd"/>
</dbReference>
<dbReference type="GO" id="GO:0015847">
    <property type="term" value="P:putrescine transport"/>
    <property type="evidence" value="ECO:0007669"/>
    <property type="project" value="UniProtKB-ARBA"/>
</dbReference>
<evidence type="ECO:0000313" key="6">
    <source>
        <dbReference type="EMBL" id="API55563.1"/>
    </source>
</evidence>
<keyword evidence="4 6" id="KW-0067">ATP-binding</keyword>
<comment type="similarity">
    <text evidence="1">Belongs to the ABC transporter superfamily.</text>
</comment>
<reference evidence="6 7" key="1">
    <citation type="submission" date="2016-11" db="EMBL/GenBank/DDBJ databases">
        <title>Rhizobium leguminosarum bv. viciae strain Vaf12 isolated from Vavilovia formosa root nodules from Russia, Dagestan.</title>
        <authorList>
            <person name="Kimeklis A."/>
        </authorList>
    </citation>
    <scope>NUCLEOTIDE SEQUENCE [LARGE SCALE GENOMIC DNA]</scope>
    <source>
        <strain evidence="6 7">Vaf-108</strain>
        <plasmid evidence="7">Plasmid unnamed1</plasmid>
    </source>
</reference>
<dbReference type="Gene3D" id="2.40.50.100">
    <property type="match status" value="1"/>
</dbReference>